<reference evidence="3" key="1">
    <citation type="submission" date="2020-04" db="EMBL/GenBank/DDBJ databases">
        <title>Genome Assembly and Annotation of Botryosphaeria dothidea sdau 11-99, a Latent Pathogen of Apple Fruit Ring Rot in China.</title>
        <authorList>
            <person name="Yu C."/>
            <person name="Diao Y."/>
            <person name="Lu Q."/>
            <person name="Zhao J."/>
            <person name="Cui S."/>
            <person name="Peng C."/>
            <person name="He B."/>
            <person name="Liu H."/>
        </authorList>
    </citation>
    <scope>NUCLEOTIDE SEQUENCE [LARGE SCALE GENOMIC DNA]</scope>
    <source>
        <strain evidence="3">Sdau11-99</strain>
    </source>
</reference>
<dbReference type="Pfam" id="PF24803">
    <property type="entry name" value="DUF7704"/>
    <property type="match status" value="1"/>
</dbReference>
<evidence type="ECO:0000256" key="1">
    <source>
        <dbReference type="SAM" id="Phobius"/>
    </source>
</evidence>
<dbReference type="AlphaFoldDB" id="A0A8H4J1U9"/>
<evidence type="ECO:0000313" key="3">
    <source>
        <dbReference type="EMBL" id="KAF4311661.1"/>
    </source>
</evidence>
<comment type="caution">
    <text evidence="3">The sequence shown here is derived from an EMBL/GenBank/DDBJ whole genome shotgun (WGS) entry which is preliminary data.</text>
</comment>
<sequence>MPPKPTPASRDGADIPLFYRLFFTWIEPLAALSGSYLYFFQQPYLLARITPPALHAQTRAQSPIEAMLLWNVGSLYILFFAIEFCFLRYARSRGAWRLVMAGILFGSDWGHLWGCKILADAAGEPAWWWWPGAWARWEDWGNLGTLWFGAGMRAAFLLGVGF</sequence>
<dbReference type="PANTHER" id="PTHR37019">
    <property type="entry name" value="CHROMOSOME 1, WHOLE GENOME SHOTGUN SEQUENCE"/>
    <property type="match status" value="1"/>
</dbReference>
<dbReference type="InterPro" id="IPR056121">
    <property type="entry name" value="DUF7704"/>
</dbReference>
<feature type="transmembrane region" description="Helical" evidence="1">
    <location>
        <begin position="68"/>
        <end position="90"/>
    </location>
</feature>
<dbReference type="Proteomes" id="UP000572817">
    <property type="component" value="Unassembled WGS sequence"/>
</dbReference>
<accession>A0A8H4J1U9</accession>
<dbReference type="OrthoDB" id="5313995at2759"/>
<name>A0A8H4J1U9_9PEZI</name>
<keyword evidence="1" id="KW-1133">Transmembrane helix</keyword>
<proteinExistence type="predicted"/>
<organism evidence="3 4">
    <name type="scientific">Botryosphaeria dothidea</name>
    <dbReference type="NCBI Taxonomy" id="55169"/>
    <lineage>
        <taxon>Eukaryota</taxon>
        <taxon>Fungi</taxon>
        <taxon>Dikarya</taxon>
        <taxon>Ascomycota</taxon>
        <taxon>Pezizomycotina</taxon>
        <taxon>Dothideomycetes</taxon>
        <taxon>Dothideomycetes incertae sedis</taxon>
        <taxon>Botryosphaeriales</taxon>
        <taxon>Botryosphaeriaceae</taxon>
        <taxon>Botryosphaeria</taxon>
    </lineage>
</organism>
<dbReference type="EMBL" id="WWBZ02000009">
    <property type="protein sequence ID" value="KAF4311661.1"/>
    <property type="molecule type" value="Genomic_DNA"/>
</dbReference>
<feature type="transmembrane region" description="Helical" evidence="1">
    <location>
        <begin position="21"/>
        <end position="39"/>
    </location>
</feature>
<protein>
    <recommendedName>
        <fullName evidence="2">DUF7704 domain-containing protein</fullName>
    </recommendedName>
</protein>
<keyword evidence="1" id="KW-0472">Membrane</keyword>
<evidence type="ECO:0000313" key="4">
    <source>
        <dbReference type="Proteomes" id="UP000572817"/>
    </source>
</evidence>
<gene>
    <name evidence="3" type="ORF">GTA08_BOTSDO12879</name>
</gene>
<evidence type="ECO:0000259" key="2">
    <source>
        <dbReference type="Pfam" id="PF24803"/>
    </source>
</evidence>
<keyword evidence="4" id="KW-1185">Reference proteome</keyword>
<keyword evidence="1" id="KW-0812">Transmembrane</keyword>
<feature type="domain" description="DUF7704" evidence="2">
    <location>
        <begin position="15"/>
        <end position="160"/>
    </location>
</feature>
<dbReference type="PANTHER" id="PTHR37019:SF1">
    <property type="entry name" value="EXPERA DOMAIN-CONTAINING PROTEIN"/>
    <property type="match status" value="1"/>
</dbReference>